<gene>
    <name evidence="3" type="ORF">CLV42_102227</name>
</gene>
<dbReference type="PROSITE" id="PS51257">
    <property type="entry name" value="PROKAR_LIPOPROTEIN"/>
    <property type="match status" value="1"/>
</dbReference>
<evidence type="ECO:0000313" key="4">
    <source>
        <dbReference type="Proteomes" id="UP000240978"/>
    </source>
</evidence>
<dbReference type="AlphaFoldDB" id="A0A2P8GL17"/>
<feature type="signal peptide" evidence="2">
    <location>
        <begin position="1"/>
        <end position="20"/>
    </location>
</feature>
<sequence>MLSLFYRSAAFMCISGLIFACTRPVAEDRRTTSQDSLEQASTGSAAVLSDEKKDNSARYQQYLLHLVHNNPSEKWPAYGAVPPEGALLPYHRVLAFYGNLYTPAMGVLGIPEEEMLARLKEETARWQQADTMIPVLPALHYIAVTAQEDPGPSGKYRLRMPKEQIDKVLTMAHQQKTLLFLDVQVGLSTLQDELPLLETYLRLPEVHLGIDPEYSMKHLQVPSSSIGTFDAADINYAITFLSDIVKRYNLPPKILVVHRFTQAMLTNYKDIKKVPEVQVVINMDGFGSPAKKIDSYTGFVAREPVQYTGFKLFYKVDPKTGKRLMRPEEVLALYPSPVYIQYQ</sequence>
<accession>A0A2P8GL17</accession>
<feature type="region of interest" description="Disordered" evidence="1">
    <location>
        <begin position="30"/>
        <end position="52"/>
    </location>
</feature>
<protein>
    <recommendedName>
        <fullName evidence="5">Lipoprotein</fullName>
    </recommendedName>
</protein>
<keyword evidence="4" id="KW-1185">Reference proteome</keyword>
<dbReference type="EMBL" id="PYGK01000002">
    <property type="protein sequence ID" value="PSL34654.1"/>
    <property type="molecule type" value="Genomic_DNA"/>
</dbReference>
<dbReference type="OrthoDB" id="9812120at2"/>
<dbReference type="Proteomes" id="UP000240978">
    <property type="component" value="Unassembled WGS sequence"/>
</dbReference>
<evidence type="ECO:0008006" key="5">
    <source>
        <dbReference type="Google" id="ProtNLM"/>
    </source>
</evidence>
<evidence type="ECO:0000313" key="3">
    <source>
        <dbReference type="EMBL" id="PSL34654.1"/>
    </source>
</evidence>
<evidence type="ECO:0000256" key="1">
    <source>
        <dbReference type="SAM" id="MobiDB-lite"/>
    </source>
</evidence>
<reference evidence="3 4" key="1">
    <citation type="submission" date="2018-03" db="EMBL/GenBank/DDBJ databases">
        <title>Genomic Encyclopedia of Archaeal and Bacterial Type Strains, Phase II (KMG-II): from individual species to whole genera.</title>
        <authorList>
            <person name="Goeker M."/>
        </authorList>
    </citation>
    <scope>NUCLEOTIDE SEQUENCE [LARGE SCALE GENOMIC DNA]</scope>
    <source>
        <strain evidence="3 4">DSM 18107</strain>
    </source>
</reference>
<feature type="chain" id="PRO_5015177126" description="Lipoprotein" evidence="2">
    <location>
        <begin position="21"/>
        <end position="343"/>
    </location>
</feature>
<dbReference type="RefSeq" id="WP_146154319.1">
    <property type="nucleotide sequence ID" value="NZ_PYGK01000002.1"/>
</dbReference>
<feature type="compositionally biased region" description="Polar residues" evidence="1">
    <location>
        <begin position="33"/>
        <end position="44"/>
    </location>
</feature>
<name>A0A2P8GL17_9BACT</name>
<comment type="caution">
    <text evidence="3">The sequence shown here is derived from an EMBL/GenBank/DDBJ whole genome shotgun (WGS) entry which is preliminary data.</text>
</comment>
<evidence type="ECO:0000256" key="2">
    <source>
        <dbReference type="SAM" id="SignalP"/>
    </source>
</evidence>
<proteinExistence type="predicted"/>
<keyword evidence="2" id="KW-0732">Signal</keyword>
<organism evidence="3 4">
    <name type="scientific">Chitinophaga ginsengisoli</name>
    <dbReference type="NCBI Taxonomy" id="363837"/>
    <lineage>
        <taxon>Bacteria</taxon>
        <taxon>Pseudomonadati</taxon>
        <taxon>Bacteroidota</taxon>
        <taxon>Chitinophagia</taxon>
        <taxon>Chitinophagales</taxon>
        <taxon>Chitinophagaceae</taxon>
        <taxon>Chitinophaga</taxon>
    </lineage>
</organism>